<dbReference type="Proteomes" id="UP000323324">
    <property type="component" value="Unassembled WGS sequence"/>
</dbReference>
<accession>A0A8H2QJU1</accession>
<reference evidence="1 2" key="1">
    <citation type="submission" date="2019-08" db="EMBL/GenBank/DDBJ databases">
        <title>Genomes of Antarctic Bizionia species.</title>
        <authorList>
            <person name="Bowman J.P."/>
        </authorList>
    </citation>
    <scope>NUCLEOTIDE SEQUENCE [LARGE SCALE GENOMIC DNA]</scope>
    <source>
        <strain evidence="1 2">HFD</strain>
    </source>
</reference>
<evidence type="ECO:0000313" key="1">
    <source>
        <dbReference type="EMBL" id="TYB76661.1"/>
    </source>
</evidence>
<protein>
    <submittedName>
        <fullName evidence="1">Gliding motility-associated C-terminal domain-containing protein</fullName>
    </submittedName>
</protein>
<dbReference type="RefSeq" id="WP_148368903.1">
    <property type="nucleotide sequence ID" value="NZ_VSKM01000004.1"/>
</dbReference>
<sequence>MYTNKLNYKSYLLLCFLIFVSQQKVNSQIVIGTPNLGFTQACANADFNTYSTTFVFSPENGLSASNQFSIELSDANGDFSNETTLYTSNAGTITTSPATINFSLPTTTAGENYKIRIKSSAPMATSSSSNSFAAYYKIQDAPFTINNLVSTGVYCLGGSYLLSIDNPGSGNNNSPLNYSQLTFKWYKETGPTTSIFVSNGASLSVNQEGTYFVETNYGTCTSNSFSNRVTVSSVASGETDAGIASSLGNQFCPDQGATTLSTIQGNSYQWYKDGESISGATNQMYDTIESGTYAVQVDLGSCFASGAIAIMSELFESTINVDETNSIEEDESLLVLISSTANNPEFEWYLDTVLIPDATEDNFEATAYGNYKVVVTETMGCLGSREFSFEITKPYDPFPEVENIPNLISPNGDSINDTWMLPAKYVTGTDTHIVIMSNRGEIVLQTTNYLNNWPENDLNLTSINQVFYYIITTSDNEIKKGSITLIK</sequence>
<gene>
    <name evidence="1" type="ORF">ES676_04770</name>
</gene>
<organism evidence="1 2">
    <name type="scientific">Bizionia saleffrena</name>
    <dbReference type="NCBI Taxonomy" id="291189"/>
    <lineage>
        <taxon>Bacteria</taxon>
        <taxon>Pseudomonadati</taxon>
        <taxon>Bacteroidota</taxon>
        <taxon>Flavobacteriia</taxon>
        <taxon>Flavobacteriales</taxon>
        <taxon>Flavobacteriaceae</taxon>
        <taxon>Bizionia</taxon>
    </lineage>
</organism>
<name>A0A8H2QJU1_9FLAO</name>
<evidence type="ECO:0000313" key="2">
    <source>
        <dbReference type="Proteomes" id="UP000323324"/>
    </source>
</evidence>
<dbReference type="EMBL" id="VSKM01000004">
    <property type="protein sequence ID" value="TYB76661.1"/>
    <property type="molecule type" value="Genomic_DNA"/>
</dbReference>
<dbReference type="Pfam" id="PF13585">
    <property type="entry name" value="CHU_C"/>
    <property type="match status" value="1"/>
</dbReference>
<proteinExistence type="predicted"/>
<keyword evidence="2" id="KW-1185">Reference proteome</keyword>
<dbReference type="AlphaFoldDB" id="A0A8H2QJU1"/>
<comment type="caution">
    <text evidence="1">The sequence shown here is derived from an EMBL/GenBank/DDBJ whole genome shotgun (WGS) entry which is preliminary data.</text>
</comment>